<evidence type="ECO:0000313" key="7">
    <source>
        <dbReference type="Proteomes" id="UP001224775"/>
    </source>
</evidence>
<reference evidence="6" key="1">
    <citation type="submission" date="2023-06" db="EMBL/GenBank/DDBJ databases">
        <title>Survivors Of The Sea: Transcriptome response of Skeletonema marinoi to long-term dormancy.</title>
        <authorList>
            <person name="Pinder M.I.M."/>
            <person name="Kourtchenko O."/>
            <person name="Robertson E.K."/>
            <person name="Larsson T."/>
            <person name="Maumus F."/>
            <person name="Osuna-Cruz C.M."/>
            <person name="Vancaester E."/>
            <person name="Stenow R."/>
            <person name="Vandepoele K."/>
            <person name="Ploug H."/>
            <person name="Bruchert V."/>
            <person name="Godhe A."/>
            <person name="Topel M."/>
        </authorList>
    </citation>
    <scope>NUCLEOTIDE SEQUENCE</scope>
    <source>
        <strain evidence="6">R05AC</strain>
    </source>
</reference>
<dbReference type="InterPro" id="IPR042862">
    <property type="entry name" value="RNF32"/>
</dbReference>
<feature type="transmembrane region" description="Helical" evidence="3">
    <location>
        <begin position="461"/>
        <end position="481"/>
    </location>
</feature>
<dbReference type="Gene3D" id="3.10.310.50">
    <property type="match status" value="1"/>
</dbReference>
<protein>
    <submittedName>
        <fullName evidence="6">RING finger protein</fullName>
    </submittedName>
</protein>
<dbReference type="Proteomes" id="UP001224775">
    <property type="component" value="Unassembled WGS sequence"/>
</dbReference>
<feature type="compositionally biased region" description="Basic and acidic residues" evidence="2">
    <location>
        <begin position="258"/>
        <end position="272"/>
    </location>
</feature>
<dbReference type="GO" id="GO:0008270">
    <property type="term" value="F:zinc ion binding"/>
    <property type="evidence" value="ECO:0007669"/>
    <property type="project" value="UniProtKB-KW"/>
</dbReference>
<feature type="compositionally biased region" description="Polar residues" evidence="2">
    <location>
        <begin position="626"/>
        <end position="643"/>
    </location>
</feature>
<dbReference type="PROSITE" id="PS50089">
    <property type="entry name" value="ZF_RING_2"/>
    <property type="match status" value="1"/>
</dbReference>
<gene>
    <name evidence="6" type="ORF">QTG54_006805</name>
</gene>
<feature type="region of interest" description="Disordered" evidence="2">
    <location>
        <begin position="618"/>
        <end position="643"/>
    </location>
</feature>
<feature type="chain" id="PRO_5042019165" evidence="4">
    <location>
        <begin position="24"/>
        <end position="715"/>
    </location>
</feature>
<feature type="compositionally biased region" description="Polar residues" evidence="2">
    <location>
        <begin position="285"/>
        <end position="294"/>
    </location>
</feature>
<feature type="signal peptide" evidence="4">
    <location>
        <begin position="1"/>
        <end position="23"/>
    </location>
</feature>
<feature type="region of interest" description="Disordered" evidence="2">
    <location>
        <begin position="32"/>
        <end position="118"/>
    </location>
</feature>
<dbReference type="InterPro" id="IPR013083">
    <property type="entry name" value="Znf_RING/FYVE/PHD"/>
</dbReference>
<feature type="compositionally biased region" description="Low complexity" evidence="2">
    <location>
        <begin position="304"/>
        <end position="316"/>
    </location>
</feature>
<dbReference type="Gene3D" id="3.30.40.10">
    <property type="entry name" value="Zinc/RING finger domain, C3HC4 (zinc finger)"/>
    <property type="match status" value="1"/>
</dbReference>
<evidence type="ECO:0000256" key="3">
    <source>
        <dbReference type="SAM" id="Phobius"/>
    </source>
</evidence>
<dbReference type="EMBL" id="JATAAI010000011">
    <property type="protein sequence ID" value="KAK1742240.1"/>
    <property type="molecule type" value="Genomic_DNA"/>
</dbReference>
<keyword evidence="3" id="KW-1133">Transmembrane helix</keyword>
<feature type="domain" description="RING-type" evidence="5">
    <location>
        <begin position="520"/>
        <end position="613"/>
    </location>
</feature>
<keyword evidence="7" id="KW-1185">Reference proteome</keyword>
<accession>A0AAD8YAY8</accession>
<evidence type="ECO:0000256" key="4">
    <source>
        <dbReference type="SAM" id="SignalP"/>
    </source>
</evidence>
<evidence type="ECO:0000313" key="6">
    <source>
        <dbReference type="EMBL" id="KAK1742240.1"/>
    </source>
</evidence>
<keyword evidence="1" id="KW-0863">Zinc-finger</keyword>
<evidence type="ECO:0000256" key="2">
    <source>
        <dbReference type="SAM" id="MobiDB-lite"/>
    </source>
</evidence>
<evidence type="ECO:0000259" key="5">
    <source>
        <dbReference type="PROSITE" id="PS50089"/>
    </source>
</evidence>
<keyword evidence="3" id="KW-0472">Membrane</keyword>
<feature type="region of interest" description="Disordered" evidence="2">
    <location>
        <begin position="545"/>
        <end position="574"/>
    </location>
</feature>
<feature type="compositionally biased region" description="Low complexity" evidence="2">
    <location>
        <begin position="32"/>
        <end position="46"/>
    </location>
</feature>
<dbReference type="SUPFAM" id="SSF57850">
    <property type="entry name" value="RING/U-box"/>
    <property type="match status" value="1"/>
</dbReference>
<evidence type="ECO:0000256" key="1">
    <source>
        <dbReference type="PROSITE-ProRule" id="PRU00175"/>
    </source>
</evidence>
<comment type="caution">
    <text evidence="6">The sequence shown here is derived from an EMBL/GenBank/DDBJ whole genome shotgun (WGS) entry which is preliminary data.</text>
</comment>
<feature type="compositionally biased region" description="Low complexity" evidence="2">
    <location>
        <begin position="62"/>
        <end position="75"/>
    </location>
</feature>
<keyword evidence="1" id="KW-0862">Zinc</keyword>
<dbReference type="PANTHER" id="PTHR14991">
    <property type="entry name" value="RING FINGER PROTEIN 32"/>
    <property type="match status" value="1"/>
</dbReference>
<keyword evidence="4" id="KW-0732">Signal</keyword>
<name>A0AAD8YAY8_9STRA</name>
<organism evidence="6 7">
    <name type="scientific">Skeletonema marinoi</name>
    <dbReference type="NCBI Taxonomy" id="267567"/>
    <lineage>
        <taxon>Eukaryota</taxon>
        <taxon>Sar</taxon>
        <taxon>Stramenopiles</taxon>
        <taxon>Ochrophyta</taxon>
        <taxon>Bacillariophyta</taxon>
        <taxon>Coscinodiscophyceae</taxon>
        <taxon>Thalassiosirophycidae</taxon>
        <taxon>Thalassiosirales</taxon>
        <taxon>Skeletonemataceae</taxon>
        <taxon>Skeletonema</taxon>
        <taxon>Skeletonema marinoi-dohrnii complex</taxon>
    </lineage>
</organism>
<sequence length="715" mass="81063">MQRLKNISMLFPLCCIILTCVAASELNSTTSLQHQQRRTQQMLQHLPPAPVTPFRGGLSAARNRNSNNSDSSSRNKYGYVNSNNGDGSVEASSSDYNNNNNNRHQSSSSSSLHRTHNNNNIRSFASSWTPEDFPDPWINPLLCGGAATASQLKLNNQQLHPNNNHTNINPTPTQMKRPLFCDPDQVLDKSTLRTVMMKLREFSQEFASKNFVEGGDFGLWEVDDFNEEEELQEHQSDDFEEEQQQQQSDSMDGLDSSEDVHTSDENEGRPDQTTHNLRRRRLQHHASNQDNNPIISKHSRRHLSSSSTSSNNNKGLSDTDTVEVAIALVQKINLPAILRADSYFFYSDQDDMVNDAAQYFARYVHDTWNRRVMQEQQTNDSSVTTNIVLIFISVHDRICYISSGTRIATILPWWRLEHVVQDMKPMLRKGHTGDALEVAIDDMTSLLRAGSPTVKDRMDDFFERFGVVLAFAFFTFLFATYGEFQDRRKRVILAERRSRMTVVEREKARSMQKEFQTKACPICLETFGGSNNESGKDDITVDADASTLTKKERARKKEQKQKMKRVDSHGIPLKGNDERPIKFLRCGHIFDESCWRSWVDSGHGNSMMCPVCRQDIGRGKRRNRQQDAGDTATSANNDGNHSGQQQSLFLRIMEHAHAATAPATLLRPISNLHTTNYGSTNYGSTFWSSTRPDYEEGLNDSSATSFYSTENAPLI</sequence>
<feature type="region of interest" description="Disordered" evidence="2">
    <location>
        <begin position="228"/>
        <end position="317"/>
    </location>
</feature>
<feature type="compositionally biased region" description="Low complexity" evidence="2">
    <location>
        <begin position="92"/>
        <end position="118"/>
    </location>
</feature>
<dbReference type="PANTHER" id="PTHR14991:SF0">
    <property type="entry name" value="RING FINGER PROTEIN 32"/>
    <property type="match status" value="1"/>
</dbReference>
<feature type="compositionally biased region" description="Low complexity" evidence="2">
    <location>
        <begin position="244"/>
        <end position="254"/>
    </location>
</feature>
<dbReference type="AlphaFoldDB" id="A0AAD8YAY8"/>
<dbReference type="SMART" id="SM00184">
    <property type="entry name" value="RING"/>
    <property type="match status" value="1"/>
</dbReference>
<proteinExistence type="predicted"/>
<dbReference type="InterPro" id="IPR001841">
    <property type="entry name" value="Znf_RING"/>
</dbReference>
<keyword evidence="1" id="KW-0479">Metal-binding</keyword>
<keyword evidence="3" id="KW-0812">Transmembrane</keyword>